<keyword evidence="2" id="KW-1185">Reference proteome</keyword>
<dbReference type="Proteomes" id="UP001472677">
    <property type="component" value="Unassembled WGS sequence"/>
</dbReference>
<evidence type="ECO:0000313" key="2">
    <source>
        <dbReference type="Proteomes" id="UP001472677"/>
    </source>
</evidence>
<comment type="caution">
    <text evidence="1">The sequence shown here is derived from an EMBL/GenBank/DDBJ whole genome shotgun (WGS) entry which is preliminary data.</text>
</comment>
<dbReference type="EMBL" id="JBBPBM010000104">
    <property type="protein sequence ID" value="KAK8508164.1"/>
    <property type="molecule type" value="Genomic_DNA"/>
</dbReference>
<name>A0ABR2BMN2_9ROSI</name>
<organism evidence="1 2">
    <name type="scientific">Hibiscus sabdariffa</name>
    <name type="common">roselle</name>
    <dbReference type="NCBI Taxonomy" id="183260"/>
    <lineage>
        <taxon>Eukaryota</taxon>
        <taxon>Viridiplantae</taxon>
        <taxon>Streptophyta</taxon>
        <taxon>Embryophyta</taxon>
        <taxon>Tracheophyta</taxon>
        <taxon>Spermatophyta</taxon>
        <taxon>Magnoliopsida</taxon>
        <taxon>eudicotyledons</taxon>
        <taxon>Gunneridae</taxon>
        <taxon>Pentapetalae</taxon>
        <taxon>rosids</taxon>
        <taxon>malvids</taxon>
        <taxon>Malvales</taxon>
        <taxon>Malvaceae</taxon>
        <taxon>Malvoideae</taxon>
        <taxon>Hibiscus</taxon>
    </lineage>
</organism>
<accession>A0ABR2BMN2</accession>
<proteinExistence type="predicted"/>
<sequence length="74" mass="7981">MGLVWSLSDMTKLKQGFSVQGTLCSLVSTNTMQVQVLDSLSRVIEASLVPLHKPPDLNHKGLNDSPCRAVLSST</sequence>
<evidence type="ECO:0000313" key="1">
    <source>
        <dbReference type="EMBL" id="KAK8508164.1"/>
    </source>
</evidence>
<protein>
    <submittedName>
        <fullName evidence="1">Uncharacterized protein</fullName>
    </submittedName>
</protein>
<gene>
    <name evidence="1" type="ORF">V6N12_025265</name>
</gene>
<reference evidence="1 2" key="1">
    <citation type="journal article" date="2024" name="G3 (Bethesda)">
        <title>Genome assembly of Hibiscus sabdariffa L. provides insights into metabolisms of medicinal natural products.</title>
        <authorList>
            <person name="Kim T."/>
        </authorList>
    </citation>
    <scope>NUCLEOTIDE SEQUENCE [LARGE SCALE GENOMIC DNA]</scope>
    <source>
        <strain evidence="1">TK-2024</strain>
        <tissue evidence="1">Old leaves</tissue>
    </source>
</reference>